<reference evidence="1 2" key="2">
    <citation type="submission" date="2016-08" db="EMBL/GenBank/DDBJ databases">
        <title>Pervasive Adenine N6-methylation of Active Genes in Fungi.</title>
        <authorList>
            <consortium name="DOE Joint Genome Institute"/>
            <person name="Mondo S.J."/>
            <person name="Dannebaum R.O."/>
            <person name="Kuo R.C."/>
            <person name="Labutti K."/>
            <person name="Haridas S."/>
            <person name="Kuo A."/>
            <person name="Salamov A."/>
            <person name="Ahrendt S.R."/>
            <person name="Lipzen A."/>
            <person name="Sullivan W."/>
            <person name="Andreopoulos W.B."/>
            <person name="Clum A."/>
            <person name="Lindquist E."/>
            <person name="Daum C."/>
            <person name="Ramamoorthy G.K."/>
            <person name="Gryganskyi A."/>
            <person name="Culley D."/>
            <person name="Magnuson J.K."/>
            <person name="James T.Y."/>
            <person name="O'Malley M.A."/>
            <person name="Stajich J.E."/>
            <person name="Spatafora J.W."/>
            <person name="Visel A."/>
            <person name="Grigoriev I.V."/>
        </authorList>
    </citation>
    <scope>NUCLEOTIDE SEQUENCE [LARGE SCALE GENOMIC DNA]</scope>
    <source>
        <strain evidence="1 2">S4</strain>
    </source>
</reference>
<reference evidence="1 2" key="1">
    <citation type="submission" date="2016-08" db="EMBL/GenBank/DDBJ databases">
        <title>A Parts List for Fungal Cellulosomes Revealed by Comparative Genomics.</title>
        <authorList>
            <consortium name="DOE Joint Genome Institute"/>
            <person name="Haitjema C.H."/>
            <person name="Gilmore S.P."/>
            <person name="Henske J.K."/>
            <person name="Solomon K.V."/>
            <person name="De Groot R."/>
            <person name="Kuo A."/>
            <person name="Mondo S.J."/>
            <person name="Salamov A.A."/>
            <person name="Labutti K."/>
            <person name="Zhao Z."/>
            <person name="Chiniquy J."/>
            <person name="Barry K."/>
            <person name="Brewer H.M."/>
            <person name="Purvine S.O."/>
            <person name="Wright A.T."/>
            <person name="Boxma B."/>
            <person name="Van Alen T."/>
            <person name="Hackstein J.H."/>
            <person name="Baker S.E."/>
            <person name="Grigoriev I.V."/>
            <person name="O'Malley M.A."/>
        </authorList>
    </citation>
    <scope>NUCLEOTIDE SEQUENCE [LARGE SCALE GENOMIC DNA]</scope>
    <source>
        <strain evidence="1 2">S4</strain>
    </source>
</reference>
<dbReference type="AlphaFoldDB" id="A0A1Y1XQR7"/>
<comment type="caution">
    <text evidence="1">The sequence shown here is derived from an EMBL/GenBank/DDBJ whole genome shotgun (WGS) entry which is preliminary data.</text>
</comment>
<evidence type="ECO:0000313" key="1">
    <source>
        <dbReference type="EMBL" id="ORX88119.1"/>
    </source>
</evidence>
<dbReference type="Gene3D" id="3.40.50.1820">
    <property type="entry name" value="alpha/beta hydrolase"/>
    <property type="match status" value="1"/>
</dbReference>
<dbReference type="PANTHER" id="PTHR48098">
    <property type="entry name" value="ENTEROCHELIN ESTERASE-RELATED"/>
    <property type="match status" value="1"/>
</dbReference>
<protein>
    <submittedName>
        <fullName evidence="1">Alpha/beta-hydrolase</fullName>
    </submittedName>
</protein>
<dbReference type="STRING" id="1754192.A0A1Y1XQR7"/>
<proteinExistence type="predicted"/>
<evidence type="ECO:0000313" key="2">
    <source>
        <dbReference type="Proteomes" id="UP000193944"/>
    </source>
</evidence>
<keyword evidence="2" id="KW-1185">Reference proteome</keyword>
<dbReference type="SUPFAM" id="SSF53474">
    <property type="entry name" value="alpha/beta-Hydrolases"/>
    <property type="match status" value="1"/>
</dbReference>
<sequence length="298" mass="33880">MDKIKITEFCPAEFVERKEGVEYPSINQLTYYSTTTESERPLIVLLPPNYTETKKYPVLYLLHGIMGTGMFMLQEGFGTVAIPGNLYAKNMAKEMIIVLPDQYAPAPGTEVEPDLNEEYFAGYNNFINDLINDIMPFLEKNYSIATGRENTALCGYSFGGRNSLYIGLKRPDLFGYIGAFSPAPGLVPGDDIFTGHHTGLFSEDEVYYHTENPPFVTMLSCGTNDTVVGTFPKSYHEILTKNNQKHIWYEITGMDHQDNESLTSALYNFLTSVFGQLEDEKEEEKKRYIFRENTLLLY</sequence>
<dbReference type="InterPro" id="IPR050583">
    <property type="entry name" value="Mycobacterial_A85_antigen"/>
</dbReference>
<dbReference type="EMBL" id="MCFG01000002">
    <property type="protein sequence ID" value="ORX88119.1"/>
    <property type="molecule type" value="Genomic_DNA"/>
</dbReference>
<dbReference type="GO" id="GO:0016787">
    <property type="term" value="F:hydrolase activity"/>
    <property type="evidence" value="ECO:0007669"/>
    <property type="project" value="UniProtKB-KW"/>
</dbReference>
<gene>
    <name evidence="1" type="ORF">BCR32DRAFT_262179</name>
</gene>
<keyword evidence="1" id="KW-0378">Hydrolase</keyword>
<dbReference type="InterPro" id="IPR000801">
    <property type="entry name" value="Esterase-like"/>
</dbReference>
<dbReference type="InterPro" id="IPR029058">
    <property type="entry name" value="AB_hydrolase_fold"/>
</dbReference>
<dbReference type="Pfam" id="PF00756">
    <property type="entry name" value="Esterase"/>
    <property type="match status" value="1"/>
</dbReference>
<name>A0A1Y1XQR7_9FUNG</name>
<dbReference type="OrthoDB" id="2107086at2759"/>
<organism evidence="1 2">
    <name type="scientific">Anaeromyces robustus</name>
    <dbReference type="NCBI Taxonomy" id="1754192"/>
    <lineage>
        <taxon>Eukaryota</taxon>
        <taxon>Fungi</taxon>
        <taxon>Fungi incertae sedis</taxon>
        <taxon>Chytridiomycota</taxon>
        <taxon>Chytridiomycota incertae sedis</taxon>
        <taxon>Neocallimastigomycetes</taxon>
        <taxon>Neocallimastigales</taxon>
        <taxon>Neocallimastigaceae</taxon>
        <taxon>Anaeromyces</taxon>
    </lineage>
</organism>
<dbReference type="Proteomes" id="UP000193944">
    <property type="component" value="Unassembled WGS sequence"/>
</dbReference>
<accession>A0A1Y1XQR7</accession>